<reference evidence="3" key="1">
    <citation type="submission" date="2023-01" db="EMBL/GenBank/DDBJ databases">
        <authorList>
            <person name="Piombo E."/>
        </authorList>
    </citation>
    <scope>NUCLEOTIDE SEQUENCE</scope>
</reference>
<dbReference type="Pfam" id="PF26640">
    <property type="entry name" value="DUF8212"/>
    <property type="match status" value="1"/>
</dbReference>
<evidence type="ECO:0000313" key="4">
    <source>
        <dbReference type="Proteomes" id="UP001160390"/>
    </source>
</evidence>
<dbReference type="InterPro" id="IPR058525">
    <property type="entry name" value="DUF8212"/>
</dbReference>
<accession>A0AA35QCF0</accession>
<organism evidence="3 4">
    <name type="scientific">Clonostachys chloroleuca</name>
    <dbReference type="NCBI Taxonomy" id="1926264"/>
    <lineage>
        <taxon>Eukaryota</taxon>
        <taxon>Fungi</taxon>
        <taxon>Dikarya</taxon>
        <taxon>Ascomycota</taxon>
        <taxon>Pezizomycotina</taxon>
        <taxon>Sordariomycetes</taxon>
        <taxon>Hypocreomycetidae</taxon>
        <taxon>Hypocreales</taxon>
        <taxon>Bionectriaceae</taxon>
        <taxon>Clonostachys</taxon>
    </lineage>
</organism>
<proteinExistence type="predicted"/>
<name>A0AA35QCF0_9HYPO</name>
<dbReference type="InterPro" id="IPR010730">
    <property type="entry name" value="HET"/>
</dbReference>
<dbReference type="Proteomes" id="UP001160390">
    <property type="component" value="Unassembled WGS sequence"/>
</dbReference>
<dbReference type="AlphaFoldDB" id="A0AA35QCF0"/>
<comment type="caution">
    <text evidence="3">The sequence shown here is derived from an EMBL/GenBank/DDBJ whole genome shotgun (WGS) entry which is preliminary data.</text>
</comment>
<evidence type="ECO:0000259" key="2">
    <source>
        <dbReference type="Pfam" id="PF26640"/>
    </source>
</evidence>
<feature type="domain" description="Heterokaryon incompatibility" evidence="1">
    <location>
        <begin position="23"/>
        <end position="126"/>
    </location>
</feature>
<evidence type="ECO:0000313" key="3">
    <source>
        <dbReference type="EMBL" id="CAI6099427.1"/>
    </source>
</evidence>
<protein>
    <recommendedName>
        <fullName evidence="5">Vegetative incompatibility protein HET-E-1</fullName>
    </recommendedName>
</protein>
<dbReference type="PANTHER" id="PTHR10622:SF12">
    <property type="entry name" value="HET DOMAIN-CONTAINING PROTEIN"/>
    <property type="match status" value="1"/>
</dbReference>
<sequence>MWLINAHTHALEEFLSGDTTPPYAILSHMWSRPANAEVSFTEMRQDLPSAQLKPCFAKISKSCDISKSHLLDYVWIDTCCIDKRSSSDLSEAINSMYNYYRDSAVCLVYLSDVDAGGGDNNVTRAEILERVSRSRWFLRGWTLQELLAPRTRHFYDQSWNFIPSGDDLLETLARAGNLSVEILKNQGQISKISVGERMAMASRRQTTRAEDMAYCLMGIFNVNIPVLYGEGGKGAFRRLQLEIMSKSFDQTLFAWRADLPDSGLLASSPSDFINTPRLRRWLPDYLEPFTMTNIGLSMSCYLLDAPEPDHRATTMTRPELRHGRRALMPLQCDLSSDQSTNVLCLYLQSIPEARFFVDGRKRFAFRRVHCSMWKLVPGSMLQSVESRSLLVLEDDQFELIANSRAIRPSLQLVPFSSHVSEEVVGSDSKNKATVEPPQETFQIGQLALDLAVQTKEQTQDTSEDDKKTMEVISSYRLVRERVQDKLRSLFGLEDINVVRYSLFNDNSYCNIETDTGFTFLTSRNLPRMAHMSVTYQDL</sequence>
<feature type="domain" description="DUF8212" evidence="2">
    <location>
        <begin position="235"/>
        <end position="268"/>
    </location>
</feature>
<dbReference type="EMBL" id="CABFNP030001316">
    <property type="protein sequence ID" value="CAI6099427.1"/>
    <property type="molecule type" value="Genomic_DNA"/>
</dbReference>
<dbReference type="Pfam" id="PF06985">
    <property type="entry name" value="HET"/>
    <property type="match status" value="1"/>
</dbReference>
<evidence type="ECO:0000259" key="1">
    <source>
        <dbReference type="Pfam" id="PF06985"/>
    </source>
</evidence>
<dbReference type="PANTHER" id="PTHR10622">
    <property type="entry name" value="HET DOMAIN-CONTAINING PROTEIN"/>
    <property type="match status" value="1"/>
</dbReference>
<keyword evidence="4" id="KW-1185">Reference proteome</keyword>
<evidence type="ECO:0008006" key="5">
    <source>
        <dbReference type="Google" id="ProtNLM"/>
    </source>
</evidence>
<gene>
    <name evidence="3" type="ORF">CCHLO57077_00009728</name>
</gene>